<proteinExistence type="predicted"/>
<gene>
    <name evidence="2" type="ORF">FWK35_00031386</name>
</gene>
<accession>A0A6G0Y8G9</accession>
<dbReference type="OrthoDB" id="6626863at2759"/>
<evidence type="ECO:0000313" key="3">
    <source>
        <dbReference type="Proteomes" id="UP000478052"/>
    </source>
</evidence>
<protein>
    <submittedName>
        <fullName evidence="2">Uncharacterized protein</fullName>
    </submittedName>
</protein>
<dbReference type="AlphaFoldDB" id="A0A6G0Y8G9"/>
<feature type="region of interest" description="Disordered" evidence="1">
    <location>
        <begin position="49"/>
        <end position="76"/>
    </location>
</feature>
<sequence>MYGPVFDDNEQKWLRRSNEDLKNLYSKEDIVQFVRSSRLSWAGHAWRADGYKDGYDESNRSEKTKETPKAKMTRYS</sequence>
<name>A0A6G0Y8G9_APHCR</name>
<evidence type="ECO:0000256" key="1">
    <source>
        <dbReference type="SAM" id="MobiDB-lite"/>
    </source>
</evidence>
<evidence type="ECO:0000313" key="2">
    <source>
        <dbReference type="EMBL" id="KAF0750934.1"/>
    </source>
</evidence>
<dbReference type="EMBL" id="VUJU01005539">
    <property type="protein sequence ID" value="KAF0750934.1"/>
    <property type="molecule type" value="Genomic_DNA"/>
</dbReference>
<comment type="caution">
    <text evidence="2">The sequence shown here is derived from an EMBL/GenBank/DDBJ whole genome shotgun (WGS) entry which is preliminary data.</text>
</comment>
<organism evidence="2 3">
    <name type="scientific">Aphis craccivora</name>
    <name type="common">Cowpea aphid</name>
    <dbReference type="NCBI Taxonomy" id="307492"/>
    <lineage>
        <taxon>Eukaryota</taxon>
        <taxon>Metazoa</taxon>
        <taxon>Ecdysozoa</taxon>
        <taxon>Arthropoda</taxon>
        <taxon>Hexapoda</taxon>
        <taxon>Insecta</taxon>
        <taxon>Pterygota</taxon>
        <taxon>Neoptera</taxon>
        <taxon>Paraneoptera</taxon>
        <taxon>Hemiptera</taxon>
        <taxon>Sternorrhyncha</taxon>
        <taxon>Aphidomorpha</taxon>
        <taxon>Aphidoidea</taxon>
        <taxon>Aphididae</taxon>
        <taxon>Aphidini</taxon>
        <taxon>Aphis</taxon>
        <taxon>Aphis</taxon>
    </lineage>
</organism>
<feature type="compositionally biased region" description="Basic and acidic residues" evidence="1">
    <location>
        <begin position="49"/>
        <end position="69"/>
    </location>
</feature>
<keyword evidence="3" id="KW-1185">Reference proteome</keyword>
<reference evidence="2 3" key="1">
    <citation type="submission" date="2019-08" db="EMBL/GenBank/DDBJ databases">
        <title>Whole genome of Aphis craccivora.</title>
        <authorList>
            <person name="Voronova N.V."/>
            <person name="Shulinski R.S."/>
            <person name="Bandarenka Y.V."/>
            <person name="Zhorov D.G."/>
            <person name="Warner D."/>
        </authorList>
    </citation>
    <scope>NUCLEOTIDE SEQUENCE [LARGE SCALE GENOMIC DNA]</scope>
    <source>
        <strain evidence="2">180601</strain>
        <tissue evidence="2">Whole Body</tissue>
    </source>
</reference>
<dbReference type="Proteomes" id="UP000478052">
    <property type="component" value="Unassembled WGS sequence"/>
</dbReference>